<comment type="caution">
    <text evidence="1">The sequence shown here is derived from an EMBL/GenBank/DDBJ whole genome shotgun (WGS) entry which is preliminary data.</text>
</comment>
<evidence type="ECO:0008006" key="3">
    <source>
        <dbReference type="Google" id="ProtNLM"/>
    </source>
</evidence>
<sequence>MIWLTRSEHEGIAPIARKGFAAELYNGKRALIRRSNLWLHVKLQARYATAKLSTADF</sequence>
<gene>
    <name evidence="1" type="ORF">PUR21_26125</name>
</gene>
<evidence type="ECO:0000313" key="2">
    <source>
        <dbReference type="Proteomes" id="UP001404845"/>
    </source>
</evidence>
<reference evidence="1 2" key="1">
    <citation type="journal article" date="2023" name="PLoS ONE">
        <title>Complete genome assembly of Hawai'i environmental nontuberculous mycobacteria reveals unexpected co-isolation with methylobacteria.</title>
        <authorList>
            <person name="Hendrix J."/>
            <person name="Epperson L.E."/>
            <person name="Tong E.I."/>
            <person name="Chan Y.L."/>
            <person name="Hasan N.A."/>
            <person name="Dawrs S.N."/>
            <person name="Norton G.J."/>
            <person name="Virdi R."/>
            <person name="Crooks J.L."/>
            <person name="Chan E.D."/>
            <person name="Honda J.R."/>
            <person name="Strong M."/>
        </authorList>
    </citation>
    <scope>NUCLEOTIDE SEQUENCE [LARGE SCALE GENOMIC DNA]</scope>
    <source>
        <strain evidence="1 2">NJH_HI01</strain>
    </source>
</reference>
<name>A0ABU9ZHY6_9HYPH</name>
<accession>A0ABU9ZHY6</accession>
<dbReference type="EMBL" id="JAQYXL010000001">
    <property type="protein sequence ID" value="MEN3231068.1"/>
    <property type="molecule type" value="Genomic_DNA"/>
</dbReference>
<keyword evidence="2" id="KW-1185">Reference proteome</keyword>
<protein>
    <recommendedName>
        <fullName evidence="3">Transposase</fullName>
    </recommendedName>
</protein>
<dbReference type="Proteomes" id="UP001404845">
    <property type="component" value="Unassembled WGS sequence"/>
</dbReference>
<organism evidence="1 2">
    <name type="scientific">Methylorubrum rhodesianum</name>
    <dbReference type="NCBI Taxonomy" id="29427"/>
    <lineage>
        <taxon>Bacteria</taxon>
        <taxon>Pseudomonadati</taxon>
        <taxon>Pseudomonadota</taxon>
        <taxon>Alphaproteobacteria</taxon>
        <taxon>Hyphomicrobiales</taxon>
        <taxon>Methylobacteriaceae</taxon>
        <taxon>Methylorubrum</taxon>
    </lineage>
</organism>
<proteinExistence type="predicted"/>
<evidence type="ECO:0000313" key="1">
    <source>
        <dbReference type="EMBL" id="MEN3231068.1"/>
    </source>
</evidence>
<dbReference type="RefSeq" id="WP_153875914.1">
    <property type="nucleotide sequence ID" value="NZ_JACWCW010000043.1"/>
</dbReference>